<reference evidence="2" key="1">
    <citation type="submission" date="2020-04" db="EMBL/GenBank/DDBJ databases">
        <authorList>
            <person name="Chiriac C."/>
            <person name="Salcher M."/>
            <person name="Ghai R."/>
            <person name="Kavagutti S V."/>
        </authorList>
    </citation>
    <scope>NUCLEOTIDE SEQUENCE</scope>
</reference>
<proteinExistence type="predicted"/>
<sequence length="205" mass="21426">MPAPVMHGFGSPDTLAGLADPAGFDWGFGDDPDLPGGSNPAPDPGFGDIPTGLSALHPALPSDGHVYPDDGGDLVTLTGDWSQALPVALGPYRVRLFDAAGQTWPPPERADGCYSALLGKGSGCETDIGRTTLTFGLPRLPPGVYDIEVAWGDAFSDTLLLQGALRVIWRGRAQQVYSLRGAGFPPKLDVGARSLLIEPIVPKRA</sequence>
<organism evidence="2">
    <name type="scientific">uncultured Caudovirales phage</name>
    <dbReference type="NCBI Taxonomy" id="2100421"/>
    <lineage>
        <taxon>Viruses</taxon>
        <taxon>Duplodnaviria</taxon>
        <taxon>Heunggongvirae</taxon>
        <taxon>Uroviricota</taxon>
        <taxon>Caudoviricetes</taxon>
        <taxon>Peduoviridae</taxon>
        <taxon>Maltschvirus</taxon>
        <taxon>Maltschvirus maltsch</taxon>
    </lineage>
</organism>
<evidence type="ECO:0000313" key="2">
    <source>
        <dbReference type="EMBL" id="CAB4128541.1"/>
    </source>
</evidence>
<protein>
    <submittedName>
        <fullName evidence="2">Uncharacterized protein</fullName>
    </submittedName>
</protein>
<evidence type="ECO:0000256" key="1">
    <source>
        <dbReference type="SAM" id="MobiDB-lite"/>
    </source>
</evidence>
<feature type="region of interest" description="Disordered" evidence="1">
    <location>
        <begin position="20"/>
        <end position="42"/>
    </location>
</feature>
<accession>A0A6J5L2F5</accession>
<dbReference type="EMBL" id="LR796230">
    <property type="protein sequence ID" value="CAB4128541.1"/>
    <property type="molecule type" value="Genomic_DNA"/>
</dbReference>
<name>A0A6J5L2F5_9CAUD</name>
<gene>
    <name evidence="2" type="ORF">UFOVP114_40</name>
</gene>